<dbReference type="InterPro" id="IPR036770">
    <property type="entry name" value="Ankyrin_rpt-contain_sf"/>
</dbReference>
<gene>
    <name evidence="1" type="ORF">CJ030_MR1G003962</name>
</gene>
<protein>
    <submittedName>
        <fullName evidence="1">Uncharacterized protein</fullName>
    </submittedName>
</protein>
<dbReference type="Proteomes" id="UP000516437">
    <property type="component" value="Chromosome 1"/>
</dbReference>
<evidence type="ECO:0000313" key="1">
    <source>
        <dbReference type="EMBL" id="KAB1226932.1"/>
    </source>
</evidence>
<sequence>MAVAKGHVHIVEKLVALMSEEDLEIQDERGMTAMARASALGDILMLEGMHQKNKNLLTIRDRTGRIPLLVALEAGNIEAAHYLYSVTPKKKI</sequence>
<name>A0A6A1WNT5_9ROSI</name>
<reference evidence="1 2" key="1">
    <citation type="journal article" date="2019" name="Plant Biotechnol. J.">
        <title>The red bayberry genome and genetic basis of sex determination.</title>
        <authorList>
            <person name="Jia H.M."/>
            <person name="Jia H.J."/>
            <person name="Cai Q.L."/>
            <person name="Wang Y."/>
            <person name="Zhao H.B."/>
            <person name="Yang W.F."/>
            <person name="Wang G.Y."/>
            <person name="Li Y.H."/>
            <person name="Zhan D.L."/>
            <person name="Shen Y.T."/>
            <person name="Niu Q.F."/>
            <person name="Chang L."/>
            <person name="Qiu J."/>
            <person name="Zhao L."/>
            <person name="Xie H.B."/>
            <person name="Fu W.Y."/>
            <person name="Jin J."/>
            <person name="Li X.W."/>
            <person name="Jiao Y."/>
            <person name="Zhou C.C."/>
            <person name="Tu T."/>
            <person name="Chai C.Y."/>
            <person name="Gao J.L."/>
            <person name="Fan L.J."/>
            <person name="van de Weg E."/>
            <person name="Wang J.Y."/>
            <person name="Gao Z.S."/>
        </authorList>
    </citation>
    <scope>NUCLEOTIDE SEQUENCE [LARGE SCALE GENOMIC DNA]</scope>
    <source>
        <tissue evidence="1">Leaves</tissue>
    </source>
</reference>
<dbReference type="InterPro" id="IPR002110">
    <property type="entry name" value="Ankyrin_rpt"/>
</dbReference>
<comment type="caution">
    <text evidence="1">The sequence shown here is derived from an EMBL/GenBank/DDBJ whole genome shotgun (WGS) entry which is preliminary data.</text>
</comment>
<dbReference type="OrthoDB" id="1160997at2759"/>
<dbReference type="AlphaFoldDB" id="A0A6A1WNT5"/>
<dbReference type="Gene3D" id="1.25.40.20">
    <property type="entry name" value="Ankyrin repeat-containing domain"/>
    <property type="match status" value="1"/>
</dbReference>
<dbReference type="EMBL" id="RXIC02000019">
    <property type="protein sequence ID" value="KAB1226932.1"/>
    <property type="molecule type" value="Genomic_DNA"/>
</dbReference>
<proteinExistence type="predicted"/>
<keyword evidence="2" id="KW-1185">Reference proteome</keyword>
<dbReference type="Pfam" id="PF12796">
    <property type="entry name" value="Ank_2"/>
    <property type="match status" value="1"/>
</dbReference>
<dbReference type="PANTHER" id="PTHR47303:SF1">
    <property type="entry name" value="NF-KAPPA-B INHIBITOR BETA"/>
    <property type="match status" value="1"/>
</dbReference>
<evidence type="ECO:0000313" key="2">
    <source>
        <dbReference type="Proteomes" id="UP000516437"/>
    </source>
</evidence>
<organism evidence="1 2">
    <name type="scientific">Morella rubra</name>
    <name type="common">Chinese bayberry</name>
    <dbReference type="NCBI Taxonomy" id="262757"/>
    <lineage>
        <taxon>Eukaryota</taxon>
        <taxon>Viridiplantae</taxon>
        <taxon>Streptophyta</taxon>
        <taxon>Embryophyta</taxon>
        <taxon>Tracheophyta</taxon>
        <taxon>Spermatophyta</taxon>
        <taxon>Magnoliopsida</taxon>
        <taxon>eudicotyledons</taxon>
        <taxon>Gunneridae</taxon>
        <taxon>Pentapetalae</taxon>
        <taxon>rosids</taxon>
        <taxon>fabids</taxon>
        <taxon>Fagales</taxon>
        <taxon>Myricaceae</taxon>
        <taxon>Morella</taxon>
    </lineage>
</organism>
<dbReference type="PANTHER" id="PTHR47303">
    <property type="match status" value="1"/>
</dbReference>
<dbReference type="SUPFAM" id="SSF48403">
    <property type="entry name" value="Ankyrin repeat"/>
    <property type="match status" value="1"/>
</dbReference>
<accession>A0A6A1WNT5</accession>